<dbReference type="EMBL" id="CSTD01000001">
    <property type="protein sequence ID" value="CPR07468.1"/>
    <property type="molecule type" value="Genomic_DNA"/>
</dbReference>
<accession>A0A0U0W4M6</accession>
<dbReference type="RefSeq" id="WP_211145700.1">
    <property type="nucleotide sequence ID" value="NZ_CSTD01000001.1"/>
</dbReference>
<gene>
    <name evidence="2" type="ORF">BN971_01018</name>
</gene>
<feature type="region of interest" description="Disordered" evidence="1">
    <location>
        <begin position="29"/>
        <end position="61"/>
    </location>
</feature>
<sequence>MDVRLRGFGSIEVEGQAYEHDVVIDRGTVRKRSKKPSKPYRDKFGHTPLSADEELPGADPG</sequence>
<proteinExistence type="predicted"/>
<feature type="compositionally biased region" description="Basic residues" evidence="1">
    <location>
        <begin position="29"/>
        <end position="38"/>
    </location>
</feature>
<dbReference type="InterPro" id="IPR036748">
    <property type="entry name" value="MTH938-like_sf"/>
</dbReference>
<dbReference type="AlphaFoldDB" id="A0A0U0W4M6"/>
<feature type="compositionally biased region" description="Acidic residues" evidence="1">
    <location>
        <begin position="51"/>
        <end position="61"/>
    </location>
</feature>
<evidence type="ECO:0000256" key="1">
    <source>
        <dbReference type="SAM" id="MobiDB-lite"/>
    </source>
</evidence>
<protein>
    <submittedName>
        <fullName evidence="2">Uncharacterized protein</fullName>
    </submittedName>
</protein>
<dbReference type="Gene3D" id="3.40.1230.10">
    <property type="entry name" value="MTH938-like"/>
    <property type="match status" value="1"/>
</dbReference>
<dbReference type="Proteomes" id="UP000198875">
    <property type="component" value="Unassembled WGS sequence"/>
</dbReference>
<evidence type="ECO:0000313" key="2">
    <source>
        <dbReference type="EMBL" id="CPR07468.1"/>
    </source>
</evidence>
<organism evidence="2 3">
    <name type="scientific">Mycobacterium bohemicum DSM 44277</name>
    <dbReference type="NCBI Taxonomy" id="1236609"/>
    <lineage>
        <taxon>Bacteria</taxon>
        <taxon>Bacillati</taxon>
        <taxon>Actinomycetota</taxon>
        <taxon>Actinomycetes</taxon>
        <taxon>Mycobacteriales</taxon>
        <taxon>Mycobacteriaceae</taxon>
        <taxon>Mycobacterium</taxon>
    </lineage>
</organism>
<evidence type="ECO:0000313" key="3">
    <source>
        <dbReference type="Proteomes" id="UP000198875"/>
    </source>
</evidence>
<reference evidence="2 3" key="1">
    <citation type="submission" date="2015-03" db="EMBL/GenBank/DDBJ databases">
        <authorList>
            <person name="Murphy D."/>
        </authorList>
    </citation>
    <scope>NUCLEOTIDE SEQUENCE [LARGE SCALE GENOMIC DNA]</scope>
    <source>
        <strain evidence="2 3">DSM 44277</strain>
    </source>
</reference>
<name>A0A0U0W4M6_MYCBE</name>